<sequence>MLAHGVTTVTMYGIISEAGSSTRGCSRVLAVNLLSGVLPASLKFTRREYERRVTPMWTRLDDGFFIHPKARKAGKDGRAMFLAGLCYAAGQLRDGFIPNGDVPLIAALAEVDEGERHALVTAGLWEEVPNGYQIHDWLDFNPTKDEITARRNERREAGKKGGEASAVARAQAKGAAIAQAKSNQTPILEKKILEKKNKSEEKIPAEASGDTKSKRARANNFSGWAEALWSERHKGAVPGWTAADFIQLAESVKAIGEPEARRRWSIYLDETDAFYRGHSPRKWRSELSRWVERNRPRLSTRHSSGAKYTPDDFQ</sequence>
<dbReference type="EMBL" id="LAZR01010131">
    <property type="protein sequence ID" value="KKM68657.1"/>
    <property type="molecule type" value="Genomic_DNA"/>
</dbReference>
<dbReference type="AlphaFoldDB" id="A0A0F9MHP5"/>
<organism evidence="2">
    <name type="scientific">marine sediment metagenome</name>
    <dbReference type="NCBI Taxonomy" id="412755"/>
    <lineage>
        <taxon>unclassified sequences</taxon>
        <taxon>metagenomes</taxon>
        <taxon>ecological metagenomes</taxon>
    </lineage>
</organism>
<reference evidence="2" key="1">
    <citation type="journal article" date="2015" name="Nature">
        <title>Complex archaea that bridge the gap between prokaryotes and eukaryotes.</title>
        <authorList>
            <person name="Spang A."/>
            <person name="Saw J.H."/>
            <person name="Jorgensen S.L."/>
            <person name="Zaremba-Niedzwiedzka K."/>
            <person name="Martijn J."/>
            <person name="Lind A.E."/>
            <person name="van Eijk R."/>
            <person name="Schleper C."/>
            <person name="Guy L."/>
            <person name="Ettema T.J."/>
        </authorList>
    </citation>
    <scope>NUCLEOTIDE SEQUENCE</scope>
</reference>
<evidence type="ECO:0000256" key="1">
    <source>
        <dbReference type="SAM" id="MobiDB-lite"/>
    </source>
</evidence>
<evidence type="ECO:0000313" key="2">
    <source>
        <dbReference type="EMBL" id="KKM68657.1"/>
    </source>
</evidence>
<protein>
    <submittedName>
        <fullName evidence="2">Uncharacterized protein</fullName>
    </submittedName>
</protein>
<comment type="caution">
    <text evidence="2">The sequence shown here is derived from an EMBL/GenBank/DDBJ whole genome shotgun (WGS) entry which is preliminary data.</text>
</comment>
<proteinExistence type="predicted"/>
<name>A0A0F9MHP5_9ZZZZ</name>
<feature type="region of interest" description="Disordered" evidence="1">
    <location>
        <begin position="294"/>
        <end position="314"/>
    </location>
</feature>
<gene>
    <name evidence="2" type="ORF">LCGC14_1458750</name>
</gene>
<accession>A0A0F9MHP5</accession>